<dbReference type="InterPro" id="IPR035965">
    <property type="entry name" value="PAS-like_dom_sf"/>
</dbReference>
<feature type="transmembrane region" description="Helical" evidence="2">
    <location>
        <begin position="143"/>
        <end position="164"/>
    </location>
</feature>
<keyword evidence="2" id="KW-0472">Membrane</keyword>
<dbReference type="Proteomes" id="UP001596445">
    <property type="component" value="Unassembled WGS sequence"/>
</dbReference>
<evidence type="ECO:0000259" key="3">
    <source>
        <dbReference type="Pfam" id="PF08448"/>
    </source>
</evidence>
<keyword evidence="2" id="KW-1133">Transmembrane helix</keyword>
<reference evidence="4 5" key="1">
    <citation type="journal article" date="2019" name="Int. J. Syst. Evol. Microbiol.">
        <title>The Global Catalogue of Microorganisms (GCM) 10K type strain sequencing project: providing services to taxonomists for standard genome sequencing and annotation.</title>
        <authorList>
            <consortium name="The Broad Institute Genomics Platform"/>
            <consortium name="The Broad Institute Genome Sequencing Center for Infectious Disease"/>
            <person name="Wu L."/>
            <person name="Ma J."/>
        </authorList>
    </citation>
    <scope>NUCLEOTIDE SEQUENCE [LARGE SCALE GENOMIC DNA]</scope>
    <source>
        <strain evidence="4 5">JCM 30072</strain>
    </source>
</reference>
<dbReference type="GeneID" id="76629289"/>
<evidence type="ECO:0000256" key="2">
    <source>
        <dbReference type="SAM" id="Phobius"/>
    </source>
</evidence>
<dbReference type="Gene3D" id="3.30.450.20">
    <property type="entry name" value="PAS domain"/>
    <property type="match status" value="1"/>
</dbReference>
<evidence type="ECO:0000313" key="4">
    <source>
        <dbReference type="EMBL" id="MFC7057427.1"/>
    </source>
</evidence>
<dbReference type="InterPro" id="IPR013656">
    <property type="entry name" value="PAS_4"/>
</dbReference>
<dbReference type="InterPro" id="IPR000014">
    <property type="entry name" value="PAS"/>
</dbReference>
<organism evidence="4 5">
    <name type="scientific">Halovenus salina</name>
    <dbReference type="NCBI Taxonomy" id="1510225"/>
    <lineage>
        <taxon>Archaea</taxon>
        <taxon>Methanobacteriati</taxon>
        <taxon>Methanobacteriota</taxon>
        <taxon>Stenosarchaea group</taxon>
        <taxon>Halobacteria</taxon>
        <taxon>Halobacteriales</taxon>
        <taxon>Haloarculaceae</taxon>
        <taxon>Halovenus</taxon>
    </lineage>
</organism>
<dbReference type="SUPFAM" id="SSF55785">
    <property type="entry name" value="PYP-like sensor domain (PAS domain)"/>
    <property type="match status" value="1"/>
</dbReference>
<comment type="caution">
    <text evidence="4">The sequence shown here is derived from an EMBL/GenBank/DDBJ whole genome shotgun (WGS) entry which is preliminary data.</text>
</comment>
<dbReference type="CDD" id="cd00130">
    <property type="entry name" value="PAS"/>
    <property type="match status" value="1"/>
</dbReference>
<sequence>MVIETSLPSAGLAVAAIVGSGYFFALMWHRRHEPTARPLLALAATLFGATVVHLFHVHLTPTHTALAQRVSEEFADVFWISVVLTGYIAVLGLWTVFVFAYTGRGTWATRLVVTVVSGLFVLETGSLLLVSTGTALTTRVVEAILVGSLLLALVLAVVGVFLVLDESTRLGPLLFREAAVLSLAAGSLFGSAWLFLRFNSPAVFTGAALASSLLFVFAIRHYSMFDSLPLAGVLGRERVIREMAEAIVVVGQDGRIQDMNPAASALVAGDNGDLVGRDWSVLFPLSLEEVTQTDQPVRLRLAERVIAVSATEVTDEQGRSLGHLVVCQDITDRRDRERRLSVLNRFLVDTVTDRMNGVESVAEHIDESETPPEKADTIWTTTTDLITLLTHVREIERGLAADDPQQSDVAAVARAVAEDCPDDRRPDVSVNGSPPAAAIEPSLLKSVFKLLVVDSLDISTEAVEMSVETAEDTIETRFEAGDATADVVDETALELGRLTVEAAGGTLATCDTSPTDALVTVRLPAADESGDDTTATVEPATKRMEGEPS</sequence>
<evidence type="ECO:0000256" key="1">
    <source>
        <dbReference type="SAM" id="MobiDB-lite"/>
    </source>
</evidence>
<feature type="transmembrane region" description="Helical" evidence="2">
    <location>
        <begin position="77"/>
        <end position="99"/>
    </location>
</feature>
<keyword evidence="2" id="KW-0812">Transmembrane</keyword>
<evidence type="ECO:0000313" key="5">
    <source>
        <dbReference type="Proteomes" id="UP001596445"/>
    </source>
</evidence>
<feature type="domain" description="PAS fold-4" evidence="3">
    <location>
        <begin position="245"/>
        <end position="334"/>
    </location>
</feature>
<feature type="region of interest" description="Disordered" evidence="1">
    <location>
        <begin position="526"/>
        <end position="549"/>
    </location>
</feature>
<dbReference type="AlphaFoldDB" id="A0ABD5W3Z1"/>
<feature type="transmembrane region" description="Helical" evidence="2">
    <location>
        <begin position="173"/>
        <end position="196"/>
    </location>
</feature>
<dbReference type="NCBIfam" id="TIGR00229">
    <property type="entry name" value="sensory_box"/>
    <property type="match status" value="1"/>
</dbReference>
<name>A0ABD5W3Z1_9EURY</name>
<dbReference type="EMBL" id="JBHSZI010000001">
    <property type="protein sequence ID" value="MFC7057427.1"/>
    <property type="molecule type" value="Genomic_DNA"/>
</dbReference>
<feature type="transmembrane region" description="Helical" evidence="2">
    <location>
        <begin position="111"/>
        <end position="131"/>
    </location>
</feature>
<dbReference type="RefSeq" id="WP_267163181.1">
    <property type="nucleotide sequence ID" value="NZ_CP112972.1"/>
</dbReference>
<keyword evidence="5" id="KW-1185">Reference proteome</keyword>
<feature type="compositionally biased region" description="Basic and acidic residues" evidence="1">
    <location>
        <begin position="540"/>
        <end position="549"/>
    </location>
</feature>
<dbReference type="Pfam" id="PF08448">
    <property type="entry name" value="PAS_4"/>
    <property type="match status" value="1"/>
</dbReference>
<protein>
    <submittedName>
        <fullName evidence="4">PAS domain-containing protein</fullName>
    </submittedName>
</protein>
<proteinExistence type="predicted"/>
<feature type="transmembrane region" description="Helical" evidence="2">
    <location>
        <begin position="39"/>
        <end position="57"/>
    </location>
</feature>
<feature type="transmembrane region" description="Helical" evidence="2">
    <location>
        <begin position="6"/>
        <end position="27"/>
    </location>
</feature>
<feature type="transmembrane region" description="Helical" evidence="2">
    <location>
        <begin position="202"/>
        <end position="219"/>
    </location>
</feature>
<accession>A0ABD5W3Z1</accession>
<gene>
    <name evidence="4" type="ORF">ACFQQG_03625</name>
</gene>